<keyword evidence="3 7" id="KW-0694">RNA-binding</keyword>
<keyword evidence="5 7" id="KW-0687">Ribonucleoprotein</keyword>
<evidence type="ECO:0000256" key="3">
    <source>
        <dbReference type="ARBA" id="ARBA00022884"/>
    </source>
</evidence>
<name>A0A8J3QGL3_9ACTN</name>
<sequence length="149" mass="15790">MKIILTNEVPNLGAPGDVVEVKDGYGRNYLLPQGFAIGWTKGAEKQVETIKRARAGREIRDLGHANEVKGKLEGLKVTLSARAGQGGRLFGSVTATEIADAVKAAGGPVLDKRKIELSGPIKTTGGYQVQIKLHSDVTAKFNLNVVAAK</sequence>
<keyword evidence="4 7" id="KW-0689">Ribosomal protein</keyword>
<accession>A0A8J3QGL3</accession>
<dbReference type="Pfam" id="PF01281">
    <property type="entry name" value="Ribosomal_L9_N"/>
    <property type="match status" value="1"/>
</dbReference>
<dbReference type="NCBIfam" id="TIGR00158">
    <property type="entry name" value="L9"/>
    <property type="match status" value="1"/>
</dbReference>
<dbReference type="RefSeq" id="WP_203912683.1">
    <property type="nucleotide sequence ID" value="NZ_BONY01000058.1"/>
</dbReference>
<dbReference type="InterPro" id="IPR020594">
    <property type="entry name" value="Ribosomal_bL9_bac/chp"/>
</dbReference>
<dbReference type="Pfam" id="PF03948">
    <property type="entry name" value="Ribosomal_L9_C"/>
    <property type="match status" value="1"/>
</dbReference>
<comment type="similarity">
    <text evidence="1 7">Belongs to the bacterial ribosomal protein bL9 family.</text>
</comment>
<dbReference type="PROSITE" id="PS00651">
    <property type="entry name" value="RIBOSOMAL_L9"/>
    <property type="match status" value="1"/>
</dbReference>
<dbReference type="GO" id="GO:0006412">
    <property type="term" value="P:translation"/>
    <property type="evidence" value="ECO:0007669"/>
    <property type="project" value="UniProtKB-UniRule"/>
</dbReference>
<feature type="domain" description="Ribosomal protein L9" evidence="8">
    <location>
        <begin position="13"/>
        <end position="40"/>
    </location>
</feature>
<dbReference type="Gene3D" id="3.40.5.10">
    <property type="entry name" value="Ribosomal protein L9, N-terminal domain"/>
    <property type="match status" value="1"/>
</dbReference>
<evidence type="ECO:0000256" key="6">
    <source>
        <dbReference type="ARBA" id="ARBA00035292"/>
    </source>
</evidence>
<keyword evidence="10" id="KW-1185">Reference proteome</keyword>
<evidence type="ECO:0000256" key="1">
    <source>
        <dbReference type="ARBA" id="ARBA00010605"/>
    </source>
</evidence>
<dbReference type="InterPro" id="IPR000244">
    <property type="entry name" value="Ribosomal_bL9"/>
</dbReference>
<dbReference type="Gene3D" id="3.10.430.100">
    <property type="entry name" value="Ribosomal protein L9, C-terminal domain"/>
    <property type="match status" value="1"/>
</dbReference>
<evidence type="ECO:0000313" key="10">
    <source>
        <dbReference type="Proteomes" id="UP000612899"/>
    </source>
</evidence>
<evidence type="ECO:0000256" key="2">
    <source>
        <dbReference type="ARBA" id="ARBA00022730"/>
    </source>
</evidence>
<dbReference type="GO" id="GO:0019843">
    <property type="term" value="F:rRNA binding"/>
    <property type="evidence" value="ECO:0007669"/>
    <property type="project" value="UniProtKB-UniRule"/>
</dbReference>
<proteinExistence type="inferred from homology"/>
<evidence type="ECO:0000256" key="4">
    <source>
        <dbReference type="ARBA" id="ARBA00022980"/>
    </source>
</evidence>
<protein>
    <recommendedName>
        <fullName evidence="6 7">Large ribosomal subunit protein bL9</fullName>
    </recommendedName>
</protein>
<evidence type="ECO:0000256" key="7">
    <source>
        <dbReference type="HAMAP-Rule" id="MF_00503"/>
    </source>
</evidence>
<dbReference type="InterPro" id="IPR020070">
    <property type="entry name" value="Ribosomal_bL9_N"/>
</dbReference>
<evidence type="ECO:0000313" key="9">
    <source>
        <dbReference type="EMBL" id="GIH08946.1"/>
    </source>
</evidence>
<dbReference type="SUPFAM" id="SSF55653">
    <property type="entry name" value="Ribosomal protein L9 C-domain"/>
    <property type="match status" value="1"/>
</dbReference>
<gene>
    <name evidence="7 9" type="primary">rplI</name>
    <name evidence="9" type="ORF">Rhe02_70130</name>
</gene>
<evidence type="ECO:0000256" key="5">
    <source>
        <dbReference type="ARBA" id="ARBA00023274"/>
    </source>
</evidence>
<dbReference type="HAMAP" id="MF_00503">
    <property type="entry name" value="Ribosomal_bL9"/>
    <property type="match status" value="1"/>
</dbReference>
<reference evidence="9" key="1">
    <citation type="submission" date="2021-01" db="EMBL/GenBank/DDBJ databases">
        <title>Whole genome shotgun sequence of Rhizocola hellebori NBRC 109834.</title>
        <authorList>
            <person name="Komaki H."/>
            <person name="Tamura T."/>
        </authorList>
    </citation>
    <scope>NUCLEOTIDE SEQUENCE</scope>
    <source>
        <strain evidence="9">NBRC 109834</strain>
    </source>
</reference>
<dbReference type="InterPro" id="IPR009027">
    <property type="entry name" value="Ribosomal_bL9/RNase_H1_N"/>
</dbReference>
<comment type="caution">
    <text evidence="9">The sequence shown here is derived from an EMBL/GenBank/DDBJ whole genome shotgun (WGS) entry which is preliminary data.</text>
</comment>
<dbReference type="GO" id="GO:1990904">
    <property type="term" value="C:ribonucleoprotein complex"/>
    <property type="evidence" value="ECO:0007669"/>
    <property type="project" value="UniProtKB-KW"/>
</dbReference>
<dbReference type="AlphaFoldDB" id="A0A8J3QGL3"/>
<dbReference type="PANTHER" id="PTHR21368">
    <property type="entry name" value="50S RIBOSOMAL PROTEIN L9"/>
    <property type="match status" value="1"/>
</dbReference>
<dbReference type="Proteomes" id="UP000612899">
    <property type="component" value="Unassembled WGS sequence"/>
</dbReference>
<evidence type="ECO:0000259" key="8">
    <source>
        <dbReference type="PROSITE" id="PS00651"/>
    </source>
</evidence>
<dbReference type="InterPro" id="IPR036791">
    <property type="entry name" value="Ribosomal_bL9_C_sf"/>
</dbReference>
<organism evidence="9 10">
    <name type="scientific">Rhizocola hellebori</name>
    <dbReference type="NCBI Taxonomy" id="1392758"/>
    <lineage>
        <taxon>Bacteria</taxon>
        <taxon>Bacillati</taxon>
        <taxon>Actinomycetota</taxon>
        <taxon>Actinomycetes</taxon>
        <taxon>Micromonosporales</taxon>
        <taxon>Micromonosporaceae</taxon>
        <taxon>Rhizocola</taxon>
    </lineage>
</organism>
<dbReference type="InterPro" id="IPR020069">
    <property type="entry name" value="Ribosomal_bL9_C"/>
</dbReference>
<dbReference type="EMBL" id="BONY01000058">
    <property type="protein sequence ID" value="GIH08946.1"/>
    <property type="molecule type" value="Genomic_DNA"/>
</dbReference>
<dbReference type="SUPFAM" id="SSF55658">
    <property type="entry name" value="L9 N-domain-like"/>
    <property type="match status" value="1"/>
</dbReference>
<dbReference type="GO" id="GO:0005840">
    <property type="term" value="C:ribosome"/>
    <property type="evidence" value="ECO:0007669"/>
    <property type="project" value="UniProtKB-KW"/>
</dbReference>
<dbReference type="GO" id="GO:0003735">
    <property type="term" value="F:structural constituent of ribosome"/>
    <property type="evidence" value="ECO:0007669"/>
    <property type="project" value="InterPro"/>
</dbReference>
<keyword evidence="2 7" id="KW-0699">rRNA-binding</keyword>
<dbReference type="FunFam" id="3.40.5.10:FF:000003">
    <property type="entry name" value="50S ribosomal protein L9"/>
    <property type="match status" value="1"/>
</dbReference>
<dbReference type="InterPro" id="IPR036935">
    <property type="entry name" value="Ribosomal_bL9_N_sf"/>
</dbReference>
<comment type="function">
    <text evidence="7">Binds to the 23S rRNA.</text>
</comment>